<gene>
    <name evidence="3" type="ORF">FAZ15_05190</name>
</gene>
<dbReference type="InterPro" id="IPR010819">
    <property type="entry name" value="AGE/CE"/>
</dbReference>
<dbReference type="Pfam" id="PF07221">
    <property type="entry name" value="GlcNAc_2-epim"/>
    <property type="match status" value="1"/>
</dbReference>
<comment type="caution">
    <text evidence="3">The sequence shown here is derived from an EMBL/GenBank/DDBJ whole genome shotgun (WGS) entry which is preliminary data.</text>
</comment>
<protein>
    <submittedName>
        <fullName evidence="3">AGE family epimerase/isomerase</fullName>
    </submittedName>
</protein>
<dbReference type="EMBL" id="SUME01000002">
    <property type="protein sequence ID" value="TJZ61915.1"/>
    <property type="molecule type" value="Genomic_DNA"/>
</dbReference>
<evidence type="ECO:0000256" key="2">
    <source>
        <dbReference type="ARBA" id="ARBA00023235"/>
    </source>
</evidence>
<sequence length="392" mass="45702">MKEFVDRYKAELLENVMPFWVKNSNDNAHGGFFTCLERDGRVFDTDKFMWLQGRQVWTMSMLYNQVEQNETWKDMAIQGASFILKNGRDENGDWYFALDQAGKPLVQPHSIFSDCFASMGLGSLYKITGEDQYAQVAHDTFKRILERQTNPKGKYNKAYPDTRSLKGFSLPMILSNLSLELEHIVGTDTVENLIDQVIHEVMEVFYQADTGLIMESVHLDGSFSDTFEGRLVNPGHIIEAMWFMMDLADRRGDRTLMNKCVEIALRALEYGWDDKYEGILYFKDILNRPPQQLEWDQKLWWVHVEALVCMAKGYAYTGNEKCKVWFEKLDRYTFKHFADSAYGEWFGYLNRQGEPLLTLKGGKWKGCFHVPRALYTIYTVLEKVDDKKLLVK</sequence>
<keyword evidence="2 3" id="KW-0413">Isomerase</keyword>
<organism evidence="3 4">
    <name type="scientific">Sphingobacterium olei</name>
    <dbReference type="NCBI Taxonomy" id="2571155"/>
    <lineage>
        <taxon>Bacteria</taxon>
        <taxon>Pseudomonadati</taxon>
        <taxon>Bacteroidota</taxon>
        <taxon>Sphingobacteriia</taxon>
        <taxon>Sphingobacteriales</taxon>
        <taxon>Sphingobacteriaceae</taxon>
        <taxon>Sphingobacterium</taxon>
    </lineage>
</organism>
<dbReference type="GO" id="GO:0005975">
    <property type="term" value="P:carbohydrate metabolic process"/>
    <property type="evidence" value="ECO:0007669"/>
    <property type="project" value="InterPro"/>
</dbReference>
<evidence type="ECO:0000256" key="1">
    <source>
        <dbReference type="ARBA" id="ARBA00008558"/>
    </source>
</evidence>
<dbReference type="OrthoDB" id="618431at2"/>
<dbReference type="GO" id="GO:0016853">
    <property type="term" value="F:isomerase activity"/>
    <property type="evidence" value="ECO:0007669"/>
    <property type="project" value="UniProtKB-KW"/>
</dbReference>
<dbReference type="SUPFAM" id="SSF48208">
    <property type="entry name" value="Six-hairpin glycosidases"/>
    <property type="match status" value="1"/>
</dbReference>
<dbReference type="InterPro" id="IPR034116">
    <property type="entry name" value="AGE_dom"/>
</dbReference>
<dbReference type="PANTHER" id="PTHR15108">
    <property type="entry name" value="N-ACYLGLUCOSAMINE-2-EPIMERASE"/>
    <property type="match status" value="1"/>
</dbReference>
<dbReference type="AlphaFoldDB" id="A0A4U0P3N1"/>
<evidence type="ECO:0000313" key="4">
    <source>
        <dbReference type="Proteomes" id="UP000306808"/>
    </source>
</evidence>
<accession>A0A4U0P3N1</accession>
<name>A0A4U0P3N1_9SPHI</name>
<keyword evidence="4" id="KW-1185">Reference proteome</keyword>
<proteinExistence type="inferred from homology"/>
<reference evidence="3 4" key="1">
    <citation type="submission" date="2019-04" db="EMBL/GenBank/DDBJ databases">
        <title>Sphingobacterium olei sp. nov., isolated from oil-contaminated soil.</title>
        <authorList>
            <person name="Liu B."/>
        </authorList>
    </citation>
    <scope>NUCLEOTIDE SEQUENCE [LARGE SCALE GENOMIC DNA]</scope>
    <source>
        <strain evidence="3 4">HAL-9</strain>
    </source>
</reference>
<dbReference type="Gene3D" id="1.50.10.10">
    <property type="match status" value="1"/>
</dbReference>
<dbReference type="FunFam" id="1.50.10.10:FF:000021">
    <property type="entry name" value="N-acylglucosamine 2-epimerase"/>
    <property type="match status" value="1"/>
</dbReference>
<dbReference type="Proteomes" id="UP000306808">
    <property type="component" value="Unassembled WGS sequence"/>
</dbReference>
<dbReference type="InterPro" id="IPR012341">
    <property type="entry name" value="6hp_glycosidase-like_sf"/>
</dbReference>
<dbReference type="CDD" id="cd00249">
    <property type="entry name" value="AGE"/>
    <property type="match status" value="1"/>
</dbReference>
<evidence type="ECO:0000313" key="3">
    <source>
        <dbReference type="EMBL" id="TJZ61915.1"/>
    </source>
</evidence>
<dbReference type="RefSeq" id="WP_136900263.1">
    <property type="nucleotide sequence ID" value="NZ_SUME01000002.1"/>
</dbReference>
<comment type="similarity">
    <text evidence="1">Belongs to the N-acylglucosamine 2-epimerase family.</text>
</comment>
<dbReference type="InterPro" id="IPR008928">
    <property type="entry name" value="6-hairpin_glycosidase_sf"/>
</dbReference>